<dbReference type="InterPro" id="IPR005495">
    <property type="entry name" value="LptG/LptF_permease"/>
</dbReference>
<accession>A0A845BRE5</accession>
<dbReference type="Proteomes" id="UP000467214">
    <property type="component" value="Unassembled WGS sequence"/>
</dbReference>
<evidence type="ECO:0000256" key="5">
    <source>
        <dbReference type="ARBA" id="ARBA00023136"/>
    </source>
</evidence>
<evidence type="ECO:0000256" key="1">
    <source>
        <dbReference type="ARBA" id="ARBA00004651"/>
    </source>
</evidence>
<protein>
    <submittedName>
        <fullName evidence="7">LPS export ABC transporter permease LptG</fullName>
    </submittedName>
</protein>
<dbReference type="AlphaFoldDB" id="A0A845BRE5"/>
<dbReference type="GO" id="GO:0043190">
    <property type="term" value="C:ATP-binding cassette (ABC) transporter complex"/>
    <property type="evidence" value="ECO:0007669"/>
    <property type="project" value="InterPro"/>
</dbReference>
<comment type="subcellular location">
    <subcellularLocation>
        <location evidence="1">Cell membrane</location>
        <topology evidence="1">Multi-pass membrane protein</topology>
    </subcellularLocation>
</comment>
<evidence type="ECO:0000256" key="4">
    <source>
        <dbReference type="ARBA" id="ARBA00022989"/>
    </source>
</evidence>
<feature type="transmembrane region" description="Helical" evidence="6">
    <location>
        <begin position="274"/>
        <end position="293"/>
    </location>
</feature>
<keyword evidence="3 6" id="KW-0812">Transmembrane</keyword>
<comment type="caution">
    <text evidence="7">The sequence shown here is derived from an EMBL/GenBank/DDBJ whole genome shotgun (WGS) entry which is preliminary data.</text>
</comment>
<evidence type="ECO:0000256" key="2">
    <source>
        <dbReference type="ARBA" id="ARBA00022475"/>
    </source>
</evidence>
<feature type="transmembrane region" description="Helical" evidence="6">
    <location>
        <begin position="6"/>
        <end position="30"/>
    </location>
</feature>
<dbReference type="PANTHER" id="PTHR33529">
    <property type="entry name" value="SLR0882 PROTEIN-RELATED"/>
    <property type="match status" value="1"/>
</dbReference>
<feature type="transmembrane region" description="Helical" evidence="6">
    <location>
        <begin position="333"/>
        <end position="352"/>
    </location>
</feature>
<evidence type="ECO:0000256" key="3">
    <source>
        <dbReference type="ARBA" id="ARBA00022692"/>
    </source>
</evidence>
<dbReference type="RefSeq" id="WP_160797609.1">
    <property type="nucleotide sequence ID" value="NZ_WSSB01000012.1"/>
</dbReference>
<dbReference type="GO" id="GO:0015920">
    <property type="term" value="P:lipopolysaccharide transport"/>
    <property type="evidence" value="ECO:0007669"/>
    <property type="project" value="TreeGrafter"/>
</dbReference>
<keyword evidence="5 6" id="KW-0472">Membrane</keyword>
<sequence length="357" mass="40244">MKQIRNYLLASFLSASLFTLIALIGLYAFFDVIKELPRIGRGSYDIVAMLGYVALLMPGHAYELMPLAVLIGCMVAMTQLSASSEYTAIRTSGVSLGQIARTMLLFGSGCALMALLLGEFISPWSEQTAEKFKLDNTRSVVAQEFRSGLWAKDDNNFINIGEMLPDTTLLNIRVYTYDKEFKLTRSRFAQRGSYEGNGYWKLEGVRDSNIEPDRIRVETFSSLQWKSVLQPDILSVLLVVPEQMSAYNLKAYIDHLRANHQKTQRYEIALWSKLFYPLACISMALVALAFTPVSRRQGEMGVKLFTGICLGIAFHFTNRLFGHLGLLYEWNPVFSATAPTLLFLLAGLWAIAHQERR</sequence>
<evidence type="ECO:0000313" key="7">
    <source>
        <dbReference type="EMBL" id="MXR37804.1"/>
    </source>
</evidence>
<keyword evidence="4 6" id="KW-1133">Transmembrane helix</keyword>
<organism evidence="7 8">
    <name type="scientific">Craterilacuibacter sinensis</name>
    <dbReference type="NCBI Taxonomy" id="2686017"/>
    <lineage>
        <taxon>Bacteria</taxon>
        <taxon>Pseudomonadati</taxon>
        <taxon>Pseudomonadota</taxon>
        <taxon>Betaproteobacteria</taxon>
        <taxon>Neisseriales</taxon>
        <taxon>Neisseriaceae</taxon>
        <taxon>Craterilacuibacter</taxon>
    </lineage>
</organism>
<dbReference type="NCBIfam" id="TIGR04408">
    <property type="entry name" value="LptG_lptG"/>
    <property type="match status" value="1"/>
</dbReference>
<dbReference type="EMBL" id="WSSB01000012">
    <property type="protein sequence ID" value="MXR37804.1"/>
    <property type="molecule type" value="Genomic_DNA"/>
</dbReference>
<proteinExistence type="predicted"/>
<dbReference type="GO" id="GO:0055085">
    <property type="term" value="P:transmembrane transport"/>
    <property type="evidence" value="ECO:0007669"/>
    <property type="project" value="InterPro"/>
</dbReference>
<dbReference type="Pfam" id="PF03739">
    <property type="entry name" value="LptF_LptG"/>
    <property type="match status" value="1"/>
</dbReference>
<dbReference type="PANTHER" id="PTHR33529:SF2">
    <property type="entry name" value="LIPOPOLYSACCHARIDE EXPORT SYSTEM PERMEASE PROTEIN LPTG"/>
    <property type="match status" value="1"/>
</dbReference>
<dbReference type="InterPro" id="IPR030923">
    <property type="entry name" value="LptG"/>
</dbReference>
<evidence type="ECO:0000313" key="8">
    <source>
        <dbReference type="Proteomes" id="UP000467214"/>
    </source>
</evidence>
<keyword evidence="8" id="KW-1185">Reference proteome</keyword>
<reference evidence="7 8" key="1">
    <citation type="submission" date="2019-12" db="EMBL/GenBank/DDBJ databases">
        <title>Neisseriaceae gen. nov. sp. Genome sequencing and assembly.</title>
        <authorList>
            <person name="Liu Z."/>
            <person name="Li A."/>
        </authorList>
    </citation>
    <scope>NUCLEOTIDE SEQUENCE [LARGE SCALE GENOMIC DNA]</scope>
    <source>
        <strain evidence="7 8">B2N2-7</strain>
    </source>
</reference>
<gene>
    <name evidence="7" type="primary">lptG</name>
    <name evidence="7" type="ORF">GQF02_12550</name>
</gene>
<name>A0A845BRE5_9NEIS</name>
<evidence type="ECO:0000256" key="6">
    <source>
        <dbReference type="SAM" id="Phobius"/>
    </source>
</evidence>
<keyword evidence="2" id="KW-1003">Cell membrane</keyword>